<comment type="caution">
    <text evidence="2">The sequence shown here is derived from an EMBL/GenBank/DDBJ whole genome shotgun (WGS) entry which is preliminary data.</text>
</comment>
<dbReference type="AlphaFoldDB" id="A0A1E5GJ80"/>
<dbReference type="Proteomes" id="UP000095094">
    <property type="component" value="Unassembled WGS sequence"/>
</dbReference>
<evidence type="ECO:0000256" key="1">
    <source>
        <dbReference type="ARBA" id="ARBA00022649"/>
    </source>
</evidence>
<proteinExistence type="predicted"/>
<gene>
    <name evidence="2" type="ORF">BCR25_19610</name>
</gene>
<dbReference type="RefSeq" id="WP_069663910.1">
    <property type="nucleotide sequence ID" value="NZ_JXLF01000057.1"/>
</dbReference>
<accession>A0A1E5GJ80</accession>
<protein>
    <recommendedName>
        <fullName evidence="4">Addiction module toxin RelE</fullName>
    </recommendedName>
</protein>
<organism evidence="2 3">
    <name type="scientific">Enterococcus termitis</name>
    <dbReference type="NCBI Taxonomy" id="332950"/>
    <lineage>
        <taxon>Bacteria</taxon>
        <taxon>Bacillati</taxon>
        <taxon>Bacillota</taxon>
        <taxon>Bacilli</taxon>
        <taxon>Lactobacillales</taxon>
        <taxon>Enterococcaceae</taxon>
        <taxon>Enterococcus</taxon>
    </lineage>
</organism>
<keyword evidence="1" id="KW-1277">Toxin-antitoxin system</keyword>
<dbReference type="EMBL" id="MIJY01000029">
    <property type="protein sequence ID" value="OEG12758.1"/>
    <property type="molecule type" value="Genomic_DNA"/>
</dbReference>
<sequence>MGNSLYSLSIAAQVERDLKEITFYLTELGMYQTNVDQLVNNIFDGLDQLQTHPLSGSPLANKTIIPTEIRYLIIDEYLIFYEVVERAVNVYRILSSKQDFINILKLN</sequence>
<name>A0A1E5GJ80_9ENTE</name>
<dbReference type="InterPro" id="IPR035093">
    <property type="entry name" value="RelE/ParE_toxin_dom_sf"/>
</dbReference>
<dbReference type="Pfam" id="PF05016">
    <property type="entry name" value="ParE_toxin"/>
    <property type="match status" value="1"/>
</dbReference>
<dbReference type="InterPro" id="IPR007712">
    <property type="entry name" value="RelE/ParE_toxin"/>
</dbReference>
<evidence type="ECO:0000313" key="2">
    <source>
        <dbReference type="EMBL" id="OEG12758.1"/>
    </source>
</evidence>
<evidence type="ECO:0008006" key="4">
    <source>
        <dbReference type="Google" id="ProtNLM"/>
    </source>
</evidence>
<keyword evidence="3" id="KW-1185">Reference proteome</keyword>
<reference evidence="3" key="1">
    <citation type="submission" date="2016-09" db="EMBL/GenBank/DDBJ databases">
        <authorList>
            <person name="Gulvik C.A."/>
        </authorList>
    </citation>
    <scope>NUCLEOTIDE SEQUENCE [LARGE SCALE GENOMIC DNA]</scope>
    <source>
        <strain evidence="3">LMG 8895</strain>
    </source>
</reference>
<dbReference type="NCBIfam" id="TIGR02385">
    <property type="entry name" value="RelE_StbE"/>
    <property type="match status" value="1"/>
</dbReference>
<dbReference type="Gene3D" id="3.30.2310.20">
    <property type="entry name" value="RelE-like"/>
    <property type="match status" value="1"/>
</dbReference>
<evidence type="ECO:0000313" key="3">
    <source>
        <dbReference type="Proteomes" id="UP000095094"/>
    </source>
</evidence>